<protein>
    <submittedName>
        <fullName evidence="2">Uncharacterized protein</fullName>
    </submittedName>
</protein>
<evidence type="ECO:0000313" key="2">
    <source>
        <dbReference type="WBParaSite" id="Hba_02203"/>
    </source>
</evidence>
<name>A0A1I7WBW8_HETBA</name>
<dbReference type="WBParaSite" id="Hba_02203">
    <property type="protein sequence ID" value="Hba_02203"/>
    <property type="gene ID" value="Hba_02203"/>
</dbReference>
<keyword evidence="1" id="KW-1185">Reference proteome</keyword>
<proteinExistence type="predicted"/>
<evidence type="ECO:0000313" key="1">
    <source>
        <dbReference type="Proteomes" id="UP000095283"/>
    </source>
</evidence>
<dbReference type="Proteomes" id="UP000095283">
    <property type="component" value="Unplaced"/>
</dbReference>
<accession>A0A1I7WBW8</accession>
<dbReference type="AlphaFoldDB" id="A0A1I7WBW8"/>
<reference evidence="2" key="1">
    <citation type="submission" date="2016-11" db="UniProtKB">
        <authorList>
            <consortium name="WormBaseParasite"/>
        </authorList>
    </citation>
    <scope>IDENTIFICATION</scope>
</reference>
<sequence length="26" mass="3037">MESGDLDLYIVLKRLIYLVTYGDCRS</sequence>
<organism evidence="1 2">
    <name type="scientific">Heterorhabditis bacteriophora</name>
    <name type="common">Entomopathogenic nematode worm</name>
    <dbReference type="NCBI Taxonomy" id="37862"/>
    <lineage>
        <taxon>Eukaryota</taxon>
        <taxon>Metazoa</taxon>
        <taxon>Ecdysozoa</taxon>
        <taxon>Nematoda</taxon>
        <taxon>Chromadorea</taxon>
        <taxon>Rhabditida</taxon>
        <taxon>Rhabditina</taxon>
        <taxon>Rhabditomorpha</taxon>
        <taxon>Strongyloidea</taxon>
        <taxon>Heterorhabditidae</taxon>
        <taxon>Heterorhabditis</taxon>
    </lineage>
</organism>